<dbReference type="Pfam" id="PF07714">
    <property type="entry name" value="PK_Tyr_Ser-Thr"/>
    <property type="match status" value="1"/>
</dbReference>
<evidence type="ECO:0000313" key="6">
    <source>
        <dbReference type="Proteomes" id="UP001281761"/>
    </source>
</evidence>
<dbReference type="InterPro" id="IPR050167">
    <property type="entry name" value="Ser_Thr_protein_kinase"/>
</dbReference>
<dbReference type="SMART" id="SM00220">
    <property type="entry name" value="S_TKc"/>
    <property type="match status" value="1"/>
</dbReference>
<dbReference type="Proteomes" id="UP001281761">
    <property type="component" value="Unassembled WGS sequence"/>
</dbReference>
<gene>
    <name evidence="5" type="ORF">BLNAU_8687</name>
</gene>
<dbReference type="PROSITE" id="PS50011">
    <property type="entry name" value="PROTEIN_KINASE_DOM"/>
    <property type="match status" value="1"/>
</dbReference>
<feature type="compositionally biased region" description="Polar residues" evidence="1">
    <location>
        <begin position="1011"/>
        <end position="1023"/>
    </location>
</feature>
<dbReference type="SUPFAM" id="SSF56112">
    <property type="entry name" value="Protein kinase-like (PK-like)"/>
    <property type="match status" value="1"/>
</dbReference>
<name>A0ABQ9XXW7_9EUKA</name>
<feature type="domain" description="Protein kinase" evidence="4">
    <location>
        <begin position="868"/>
        <end position="1255"/>
    </location>
</feature>
<dbReference type="InterPro" id="IPR000719">
    <property type="entry name" value="Prot_kinase_dom"/>
</dbReference>
<dbReference type="EMBL" id="JARBJD010000057">
    <property type="protein sequence ID" value="KAK2956320.1"/>
    <property type="molecule type" value="Genomic_DNA"/>
</dbReference>
<keyword evidence="2" id="KW-0812">Transmembrane</keyword>
<keyword evidence="3" id="KW-0732">Signal</keyword>
<keyword evidence="2" id="KW-0472">Membrane</keyword>
<dbReference type="PANTHER" id="PTHR23257">
    <property type="entry name" value="SERINE-THREONINE PROTEIN KINASE"/>
    <property type="match status" value="1"/>
</dbReference>
<feature type="chain" id="PRO_5045278933" description="Protein kinase domain-containing protein" evidence="3">
    <location>
        <begin position="18"/>
        <end position="1263"/>
    </location>
</feature>
<proteinExistence type="predicted"/>
<protein>
    <recommendedName>
        <fullName evidence="4">Protein kinase domain-containing protein</fullName>
    </recommendedName>
</protein>
<keyword evidence="6" id="KW-1185">Reference proteome</keyword>
<feature type="transmembrane region" description="Helical" evidence="2">
    <location>
        <begin position="938"/>
        <end position="963"/>
    </location>
</feature>
<evidence type="ECO:0000259" key="4">
    <source>
        <dbReference type="PROSITE" id="PS50011"/>
    </source>
</evidence>
<feature type="signal peptide" evidence="3">
    <location>
        <begin position="1"/>
        <end position="17"/>
    </location>
</feature>
<feature type="compositionally biased region" description="Basic and acidic residues" evidence="1">
    <location>
        <begin position="988"/>
        <end position="1010"/>
    </location>
</feature>
<feature type="region of interest" description="Disordered" evidence="1">
    <location>
        <begin position="988"/>
        <end position="1030"/>
    </location>
</feature>
<accession>A0ABQ9XXW7</accession>
<feature type="compositionally biased region" description="Basic and acidic residues" evidence="1">
    <location>
        <begin position="1252"/>
        <end position="1263"/>
    </location>
</feature>
<dbReference type="InterPro" id="IPR001245">
    <property type="entry name" value="Ser-Thr/Tyr_kinase_cat_dom"/>
</dbReference>
<evidence type="ECO:0000256" key="3">
    <source>
        <dbReference type="SAM" id="SignalP"/>
    </source>
</evidence>
<reference evidence="5 6" key="1">
    <citation type="journal article" date="2022" name="bioRxiv">
        <title>Genomics of Preaxostyla Flagellates Illuminates Evolutionary Transitions and the Path Towards Mitochondrial Loss.</title>
        <authorList>
            <person name="Novak L.V.F."/>
            <person name="Treitli S.C."/>
            <person name="Pyrih J."/>
            <person name="Halakuc P."/>
            <person name="Pipaliya S.V."/>
            <person name="Vacek V."/>
            <person name="Brzon O."/>
            <person name="Soukal P."/>
            <person name="Eme L."/>
            <person name="Dacks J.B."/>
            <person name="Karnkowska A."/>
            <person name="Elias M."/>
            <person name="Hampl V."/>
        </authorList>
    </citation>
    <scope>NUCLEOTIDE SEQUENCE [LARGE SCALE GENOMIC DNA]</scope>
    <source>
        <strain evidence="5">NAU3</strain>
        <tissue evidence="5">Gut</tissue>
    </source>
</reference>
<feature type="region of interest" description="Disordered" evidence="1">
    <location>
        <begin position="1244"/>
        <end position="1263"/>
    </location>
</feature>
<evidence type="ECO:0000256" key="1">
    <source>
        <dbReference type="SAM" id="MobiDB-lite"/>
    </source>
</evidence>
<sequence>MVIALFLLLTGVPACLDSSISAYRLSSVLNTNTNFSNSDPCGNYSVVLPQGSYIGDNVEIAHRLLELTGELLKDQTAPKTTIIASSQSEVNSNTDDGRGQHVGSWIFCLTNSTLSLKWMLFSLVDNSTEVRMQKNVTTSPRLAVVSDSMLTISESTIEVFSGTCSILISGSTIEESAASSSVVVNQCRISSEIGQLHGLVETSAFPAIEGSVSVSIVGCSFHSQMILGKDGIGLSLTRTARKNGEDVGMISPSLIDCSFVNMSSICSSNQPCLPNLSQKMLGCVVSLTSSHLSGSTIRDMNIGGSFLCSNSSFSFLLPSPHDNTDPSIILPNGSTAEFVDGTEYSFSFTSGSASFSNCHFSKGYTPYIRPLSFLDYDGTITVLSCSFTNLTQSGSGGAICVSVNYLHSHTTLTINSSNFTNCSAVSGGAVITKSLENVFVNSCHFEGCSTTQSSSEGGGALFASRPATYCGTNLFSVFDCLVEGCTANSYGGGLSCTGCINMSIVDTKFECCKAVQKTSIPIGGGVCLREHAEMTMEGCHFIECSSTRAGSAIASLNQGSVNISDTLVKNCRSESTGAICFIHSDNSIHLSFSHVFFDGNLVGDDTTFFSTPNVMFTTNATKFTDVAIMFTGPTPIPTQSIDSCFTTTAPDSGGMIIRGSQLLSVLFESVRHLEAECERIGPLLIVAPIVRLNEETETIELEMKGQTPLTSQEYVVTVKENVDESETTFKMLFSDGTGTLVPESEDSLQYNTSYTITKIVGVVPASSSSTLSNDVTVPVAAWAFNLAATPDFLIFTTPAKPVPPPETPSFSTLQAATAHIIESDPQSAFVVLLFDKEVCGSYDFVVDEEGKDVKLTINNEIGSKLLLTKEFKVIGNGKLLTHDTTYTIKSIVPTPGTESMFVFMDGNITFHIPKSPIVPPKDPKDQKKSQLSPEMKKLLSWLIPLVLCLLVALLFVIVIIVLLRRRQQRKAQLAQKEMEVQDEVEFDEKMEVLSDDPPKDNLQTERRTHSAFDSSSAIPTNVNRSRDGNETQTEKELVEVIACSGAFEVSLVEASTTLYSVLHKEKRDIGKRALGLQIVNGLKAVLANRQSSDVVTRLSSHWILLDTAGNVQLKLQMTSEEAEQEAVHMKQQYGISEGDATLQNQPKHIELAGIDGLRWRAPEVVAGGGSAVDGHKASVFSLGLVLWEIETGQVPFGELDAVNAQRQSATGIGPKMESLQNEEFIALILQCVSANPEQRPSLSEIGGFLSSHPEESHLQTHIK</sequence>
<dbReference type="InterPro" id="IPR011050">
    <property type="entry name" value="Pectin_lyase_fold/virulence"/>
</dbReference>
<keyword evidence="2" id="KW-1133">Transmembrane helix</keyword>
<organism evidence="5 6">
    <name type="scientific">Blattamonas nauphoetae</name>
    <dbReference type="NCBI Taxonomy" id="2049346"/>
    <lineage>
        <taxon>Eukaryota</taxon>
        <taxon>Metamonada</taxon>
        <taxon>Preaxostyla</taxon>
        <taxon>Oxymonadida</taxon>
        <taxon>Blattamonas</taxon>
    </lineage>
</organism>
<dbReference type="InterPro" id="IPR011009">
    <property type="entry name" value="Kinase-like_dom_sf"/>
</dbReference>
<evidence type="ECO:0000256" key="2">
    <source>
        <dbReference type="SAM" id="Phobius"/>
    </source>
</evidence>
<evidence type="ECO:0000313" key="5">
    <source>
        <dbReference type="EMBL" id="KAK2956320.1"/>
    </source>
</evidence>
<comment type="caution">
    <text evidence="5">The sequence shown here is derived from an EMBL/GenBank/DDBJ whole genome shotgun (WGS) entry which is preliminary data.</text>
</comment>
<dbReference type="SUPFAM" id="SSF51126">
    <property type="entry name" value="Pectin lyase-like"/>
    <property type="match status" value="1"/>
</dbReference>
<dbReference type="Gene3D" id="1.10.510.10">
    <property type="entry name" value="Transferase(Phosphotransferase) domain 1"/>
    <property type="match status" value="1"/>
</dbReference>